<organism evidence="1">
    <name type="scientific">marine sediment metagenome</name>
    <dbReference type="NCBI Taxonomy" id="412755"/>
    <lineage>
        <taxon>unclassified sequences</taxon>
        <taxon>metagenomes</taxon>
        <taxon>ecological metagenomes</taxon>
    </lineage>
</organism>
<feature type="non-terminal residue" evidence="1">
    <location>
        <position position="62"/>
    </location>
</feature>
<protein>
    <submittedName>
        <fullName evidence="1">Uncharacterized protein</fullName>
    </submittedName>
</protein>
<dbReference type="EMBL" id="LAZR01070369">
    <property type="protein sequence ID" value="KKK41803.1"/>
    <property type="molecule type" value="Genomic_DNA"/>
</dbReference>
<evidence type="ECO:0000313" key="1">
    <source>
        <dbReference type="EMBL" id="KKK41803.1"/>
    </source>
</evidence>
<dbReference type="AlphaFoldDB" id="A0A0F8VB12"/>
<name>A0A0F8VB12_9ZZZZ</name>
<sequence length="62" mass="7417">MIYQIGKLVIGDDSRSWVAPTELKKWFVGLLTFDPQERNLFFFESYHIEISFKFARDPEIFV</sequence>
<accession>A0A0F8VB12</accession>
<reference evidence="1" key="1">
    <citation type="journal article" date="2015" name="Nature">
        <title>Complex archaea that bridge the gap between prokaryotes and eukaryotes.</title>
        <authorList>
            <person name="Spang A."/>
            <person name="Saw J.H."/>
            <person name="Jorgensen S.L."/>
            <person name="Zaremba-Niedzwiedzka K."/>
            <person name="Martijn J."/>
            <person name="Lind A.E."/>
            <person name="van Eijk R."/>
            <person name="Schleper C."/>
            <person name="Guy L."/>
            <person name="Ettema T.J."/>
        </authorList>
    </citation>
    <scope>NUCLEOTIDE SEQUENCE</scope>
</reference>
<comment type="caution">
    <text evidence="1">The sequence shown here is derived from an EMBL/GenBank/DDBJ whole genome shotgun (WGS) entry which is preliminary data.</text>
</comment>
<proteinExistence type="predicted"/>
<gene>
    <name evidence="1" type="ORF">LCGC14_2509090</name>
</gene>